<feature type="transmembrane region" description="Helical" evidence="5">
    <location>
        <begin position="106"/>
        <end position="126"/>
    </location>
</feature>
<comment type="subcellular location">
    <subcellularLocation>
        <location evidence="1">Cell membrane</location>
        <topology evidence="1">Multi-pass membrane protein</topology>
    </subcellularLocation>
</comment>
<accession>A0ABR5J4B0</accession>
<gene>
    <name evidence="7" type="ORF">ADK38_20880</name>
</gene>
<evidence type="ECO:0000256" key="4">
    <source>
        <dbReference type="ARBA" id="ARBA00023136"/>
    </source>
</evidence>
<protein>
    <recommendedName>
        <fullName evidence="6">ABC transmembrane type-1 domain-containing protein</fullName>
    </recommendedName>
</protein>
<name>A0ABR5J4B0_9ACTN</name>
<feature type="domain" description="ABC transmembrane type-1" evidence="6">
    <location>
        <begin position="62"/>
        <end position="321"/>
    </location>
</feature>
<feature type="non-terminal residue" evidence="7">
    <location>
        <position position="321"/>
    </location>
</feature>
<keyword evidence="2 5" id="KW-0812">Transmembrane</keyword>
<dbReference type="Proteomes" id="UP000037020">
    <property type="component" value="Unassembled WGS sequence"/>
</dbReference>
<feature type="transmembrane region" description="Helical" evidence="5">
    <location>
        <begin position="292"/>
        <end position="314"/>
    </location>
</feature>
<dbReference type="Gene3D" id="1.20.1560.10">
    <property type="entry name" value="ABC transporter type 1, transmembrane domain"/>
    <property type="match status" value="1"/>
</dbReference>
<evidence type="ECO:0000256" key="3">
    <source>
        <dbReference type="ARBA" id="ARBA00022989"/>
    </source>
</evidence>
<keyword evidence="4 5" id="KW-0472">Membrane</keyword>
<dbReference type="PROSITE" id="PS50929">
    <property type="entry name" value="ABC_TM1F"/>
    <property type="match status" value="1"/>
</dbReference>
<comment type="caution">
    <text evidence="7">The sequence shown here is derived from an EMBL/GenBank/DDBJ whole genome shotgun (WGS) entry which is preliminary data.</text>
</comment>
<evidence type="ECO:0000256" key="1">
    <source>
        <dbReference type="ARBA" id="ARBA00004651"/>
    </source>
</evidence>
<organism evidence="7 8">
    <name type="scientific">Streptomyces varsoviensis</name>
    <dbReference type="NCBI Taxonomy" id="67373"/>
    <lineage>
        <taxon>Bacteria</taxon>
        <taxon>Bacillati</taxon>
        <taxon>Actinomycetota</taxon>
        <taxon>Actinomycetes</taxon>
        <taxon>Kitasatosporales</taxon>
        <taxon>Streptomycetaceae</taxon>
        <taxon>Streptomyces</taxon>
    </lineage>
</organism>
<keyword evidence="3 5" id="KW-1133">Transmembrane helix</keyword>
<feature type="transmembrane region" description="Helical" evidence="5">
    <location>
        <begin position="181"/>
        <end position="200"/>
    </location>
</feature>
<dbReference type="SUPFAM" id="SSF90123">
    <property type="entry name" value="ABC transporter transmembrane region"/>
    <property type="match status" value="1"/>
</dbReference>
<proteinExistence type="predicted"/>
<evidence type="ECO:0000313" key="7">
    <source>
        <dbReference type="EMBL" id="KOG88240.1"/>
    </source>
</evidence>
<evidence type="ECO:0000256" key="2">
    <source>
        <dbReference type="ARBA" id="ARBA00022692"/>
    </source>
</evidence>
<dbReference type="EMBL" id="LGUT01001780">
    <property type="protein sequence ID" value="KOG88240.1"/>
    <property type="molecule type" value="Genomic_DNA"/>
</dbReference>
<reference evidence="7 8" key="1">
    <citation type="submission" date="2015-07" db="EMBL/GenBank/DDBJ databases">
        <authorList>
            <person name="Ju K.-S."/>
            <person name="Doroghazi J.R."/>
            <person name="Metcalf W.W."/>
        </authorList>
    </citation>
    <scope>NUCLEOTIDE SEQUENCE [LARGE SCALE GENOMIC DNA]</scope>
    <source>
        <strain evidence="7 8">NRRL B-3589</strain>
    </source>
</reference>
<dbReference type="InterPro" id="IPR036640">
    <property type="entry name" value="ABC1_TM_sf"/>
</dbReference>
<evidence type="ECO:0000256" key="5">
    <source>
        <dbReference type="SAM" id="Phobius"/>
    </source>
</evidence>
<dbReference type="InterPro" id="IPR011527">
    <property type="entry name" value="ABC1_TM_dom"/>
</dbReference>
<keyword evidence="8" id="KW-1185">Reference proteome</keyword>
<evidence type="ECO:0000259" key="6">
    <source>
        <dbReference type="PROSITE" id="PS50929"/>
    </source>
</evidence>
<sequence length="321" mass="33846">MSKDSGPPSSEDVLFGGRLKYAAAGHEMARLRVSFLAMARRLPTLVADTTRLGWAADRTALIAVALAEAGQGVANAAGLLATNQVLLRLFAAVPAPDRVYHALPSLALVAAASAFTAVLAAVSLAATGRLEPKVERTATAQLLRRVIRVELTAVEDPAFRRLVDSAELGAMAARRMVSHSVGVINAVISLGSSAVVLALLHPALLPLLGLIAVPKGWGTVRSARRSYLSLQAWLDHTRQQNLLATLLSQRESAREVRVHAAGQYLLDHFERMTESSGREQTRLAHAQAATSLAASALAGIATALTYAALAMLLVREAVPLA</sequence>
<evidence type="ECO:0000313" key="8">
    <source>
        <dbReference type="Proteomes" id="UP000037020"/>
    </source>
</evidence>